<dbReference type="PROSITE" id="PS51375">
    <property type="entry name" value="PPR"/>
    <property type="match status" value="2"/>
</dbReference>
<evidence type="ECO:0008006" key="4">
    <source>
        <dbReference type="Google" id="ProtNLM"/>
    </source>
</evidence>
<organism evidence="2 3">
    <name type="scientific">Westerdykella ornata</name>
    <dbReference type="NCBI Taxonomy" id="318751"/>
    <lineage>
        <taxon>Eukaryota</taxon>
        <taxon>Fungi</taxon>
        <taxon>Dikarya</taxon>
        <taxon>Ascomycota</taxon>
        <taxon>Pezizomycotina</taxon>
        <taxon>Dothideomycetes</taxon>
        <taxon>Pleosporomycetidae</taxon>
        <taxon>Pleosporales</taxon>
        <taxon>Sporormiaceae</taxon>
        <taxon>Westerdykella</taxon>
    </lineage>
</organism>
<dbReference type="GO" id="GO:0003729">
    <property type="term" value="F:mRNA binding"/>
    <property type="evidence" value="ECO:0007669"/>
    <property type="project" value="TreeGrafter"/>
</dbReference>
<feature type="repeat" description="PPR" evidence="1">
    <location>
        <begin position="553"/>
        <end position="587"/>
    </location>
</feature>
<proteinExistence type="predicted"/>
<dbReference type="PANTHER" id="PTHR47934">
    <property type="entry name" value="PENTATRICOPEPTIDE REPEAT-CONTAINING PROTEIN PET309, MITOCHONDRIAL"/>
    <property type="match status" value="1"/>
</dbReference>
<dbReference type="NCBIfam" id="TIGR00756">
    <property type="entry name" value="PPR"/>
    <property type="match status" value="2"/>
</dbReference>
<dbReference type="InterPro" id="IPR011990">
    <property type="entry name" value="TPR-like_helical_dom_sf"/>
</dbReference>
<reference evidence="2" key="1">
    <citation type="journal article" date="2020" name="Stud. Mycol.">
        <title>101 Dothideomycetes genomes: a test case for predicting lifestyles and emergence of pathogens.</title>
        <authorList>
            <person name="Haridas S."/>
            <person name="Albert R."/>
            <person name="Binder M."/>
            <person name="Bloem J."/>
            <person name="Labutti K."/>
            <person name="Salamov A."/>
            <person name="Andreopoulos B."/>
            <person name="Baker S."/>
            <person name="Barry K."/>
            <person name="Bills G."/>
            <person name="Bluhm B."/>
            <person name="Cannon C."/>
            <person name="Castanera R."/>
            <person name="Culley D."/>
            <person name="Daum C."/>
            <person name="Ezra D."/>
            <person name="Gonzalez J."/>
            <person name="Henrissat B."/>
            <person name="Kuo A."/>
            <person name="Liang C."/>
            <person name="Lipzen A."/>
            <person name="Lutzoni F."/>
            <person name="Magnuson J."/>
            <person name="Mondo S."/>
            <person name="Nolan M."/>
            <person name="Ohm R."/>
            <person name="Pangilinan J."/>
            <person name="Park H.-J."/>
            <person name="Ramirez L."/>
            <person name="Alfaro M."/>
            <person name="Sun H."/>
            <person name="Tritt A."/>
            <person name="Yoshinaga Y."/>
            <person name="Zwiers L.-H."/>
            <person name="Turgeon B."/>
            <person name="Goodwin S."/>
            <person name="Spatafora J."/>
            <person name="Crous P."/>
            <person name="Grigoriev I."/>
        </authorList>
    </citation>
    <scope>NUCLEOTIDE SEQUENCE</scope>
    <source>
        <strain evidence="2">CBS 379.55</strain>
    </source>
</reference>
<keyword evidence="3" id="KW-1185">Reference proteome</keyword>
<dbReference type="OrthoDB" id="185373at2759"/>
<dbReference type="RefSeq" id="XP_033656707.1">
    <property type="nucleotide sequence ID" value="XM_033796749.1"/>
</dbReference>
<dbReference type="GO" id="GO:0005739">
    <property type="term" value="C:mitochondrion"/>
    <property type="evidence" value="ECO:0007669"/>
    <property type="project" value="TreeGrafter"/>
</dbReference>
<dbReference type="Pfam" id="PF13041">
    <property type="entry name" value="PPR_2"/>
    <property type="match status" value="2"/>
</dbReference>
<dbReference type="AlphaFoldDB" id="A0A6A6JTJ5"/>
<evidence type="ECO:0000313" key="3">
    <source>
        <dbReference type="Proteomes" id="UP000800097"/>
    </source>
</evidence>
<dbReference type="InterPro" id="IPR002885">
    <property type="entry name" value="PPR_rpt"/>
</dbReference>
<dbReference type="Gene3D" id="1.25.40.10">
    <property type="entry name" value="Tetratricopeptide repeat domain"/>
    <property type="match status" value="2"/>
</dbReference>
<feature type="repeat" description="PPR" evidence="1">
    <location>
        <begin position="665"/>
        <end position="699"/>
    </location>
</feature>
<gene>
    <name evidence="2" type="ORF">EI97DRAFT_411937</name>
</gene>
<evidence type="ECO:0000313" key="2">
    <source>
        <dbReference type="EMBL" id="KAF2279168.1"/>
    </source>
</evidence>
<dbReference type="PANTHER" id="PTHR47934:SF6">
    <property type="entry name" value="MITOCHONDRIAL GROUP I INTRON SPLICING FACTOR CCM1-RELATED"/>
    <property type="match status" value="1"/>
</dbReference>
<dbReference type="Proteomes" id="UP000800097">
    <property type="component" value="Unassembled WGS sequence"/>
</dbReference>
<dbReference type="EMBL" id="ML986486">
    <property type="protein sequence ID" value="KAF2279168.1"/>
    <property type="molecule type" value="Genomic_DNA"/>
</dbReference>
<dbReference type="InterPro" id="IPR051114">
    <property type="entry name" value="Mito_RNA_Proc_CCM1"/>
</dbReference>
<dbReference type="GO" id="GO:0006396">
    <property type="term" value="P:RNA processing"/>
    <property type="evidence" value="ECO:0007669"/>
    <property type="project" value="TreeGrafter"/>
</dbReference>
<accession>A0A6A6JTJ5</accession>
<protein>
    <recommendedName>
        <fullName evidence="4">TPR-like protein</fullName>
    </recommendedName>
</protein>
<dbReference type="GeneID" id="54549924"/>
<evidence type="ECO:0000256" key="1">
    <source>
        <dbReference type="PROSITE-ProRule" id="PRU00708"/>
    </source>
</evidence>
<dbReference type="GO" id="GO:0007005">
    <property type="term" value="P:mitochondrion organization"/>
    <property type="evidence" value="ECO:0007669"/>
    <property type="project" value="TreeGrafter"/>
</dbReference>
<sequence length="1130" mass="129119">MLERASTCLETGGRHLLRTPKSCLRNRRALHSTFWRHGGSDLSLPVWWASVGPNDRTDGDIDSTSGPALSTESRKQETQLLDFLYPEKTLALLQRISKYNNDAVETRRKQQLNGFGIRHFSTSPWMAHQLTRKTTEIDGKALQRELEERLREETPPKALQALLDSSQEPKAELAWNMYLSVPEPERSTELRVHLLEYLMRGKFTDPNGVLDVFNALPRSARRASSFRAAISAHLTLGMVGSAVQLLEEAASTDIGSDIDIGTDMVLGSAVQDNQWDLGIRVLKSFMSLASRNHFDLSGLYSDPKRQKSEFNVVWGRVAQLPYLRGHMDNFLVHLQTFSHELQSTEGNREVLRHFVMGMGVETTDQVLNARPVDEDAIGEFLLTLFRRLRTLGHSNAGLYEYVIRRMLQIPRYRVYSNQRKSYLTIYRMYRDECEAGSMLSARPSKELLREMLVQVGKHRSSKYLTKIVGDFRLFYPGKSLPYKMLRYVLDYYAGLGKVDEVHKYFDEFYKAYRPQVDVAILTALPYAYARRVDIEGTEKQFARISQEFGMTPDIVAWNVLLHAYTRADNLDGALVCFNRILESGTVPNVRTFGPLLDLCAARGDIEAYDALYARAEQLNVPIRADVRARAGFVQALLNFDDPEGAEATAQSMLRHQQSGLLQGSLTHTWNMLIQYYALKGDLENTRRLYREMLEMKIPLDEWTYASLMRALIEVKQTNAAYKILRVTMPNNNIQVHAFHYALVIIGFLHERQYKHALHANKRMKDRNVPQTAASRMASLQATAIAELHALKKARDPDPRRRLAEVEKEMREILLSDYQADVALREPSHARLIDARHHSAPEGYFGFLILLYGARGAYDICKELFQAASIARPVAANYEAPITLLTAIMDAHLRAKEYDEVDKCWKLARSQADKLVKTLQQIMDPPTPKPTNDSLLDPEIEKQAANSTIARNRRQVLILAMRLYIRSLLQRPDEDGQFLTQAQRTIKDLLTSGFAIDNIAWNEFIQELCSRGRLIDAFTAFETYLMPEFPGWRNLSPVYIRKDQPGHKWMELRHTDVKKQSMFPRYKTLVVLARAYAGVREQEANGIGYDPEMGGWTREILEKLAPMTVDAIVTMPRTGDVLQRQYLAGLL</sequence>
<name>A0A6A6JTJ5_WESOR</name>